<dbReference type="InterPro" id="IPR000571">
    <property type="entry name" value="Znf_CCCH"/>
</dbReference>
<feature type="domain" description="C3H1-type" evidence="5">
    <location>
        <begin position="142"/>
        <end position="170"/>
    </location>
</feature>
<keyword evidence="2 4" id="KW-0863">Zinc-finger</keyword>
<sequence length="186" mass="21714">MSQGRTLWEQDMSTNRTPIFSYASVGKIKDAKANVVAMKNPMVNSQELFSLRSISGGLPRLPSPEVMRPKNLQRRPLGFKDDTKSTTKLEILINKFKKVTEELFGQHDPVFGQPDPEFVSYNEHLIHHMYMEEPIRKQNRPQRFTKYCKYMLLHKNCPWENKCDFAHHPSELMPLPCMHQVNCQLP</sequence>
<evidence type="ECO:0000256" key="4">
    <source>
        <dbReference type="PROSITE-ProRule" id="PRU00723"/>
    </source>
</evidence>
<dbReference type="SUPFAM" id="SSF90229">
    <property type="entry name" value="CCCH zinc finger"/>
    <property type="match status" value="1"/>
</dbReference>
<dbReference type="InterPro" id="IPR036855">
    <property type="entry name" value="Znf_CCCH_sf"/>
</dbReference>
<dbReference type="AlphaFoldDB" id="A0A7S2TXB7"/>
<evidence type="ECO:0000313" key="6">
    <source>
        <dbReference type="EMBL" id="CAD9772429.1"/>
    </source>
</evidence>
<keyword evidence="3 4" id="KW-0862">Zinc</keyword>
<evidence type="ECO:0000256" key="3">
    <source>
        <dbReference type="ARBA" id="ARBA00022833"/>
    </source>
</evidence>
<protein>
    <recommendedName>
        <fullName evidence="5">C3H1-type domain-containing protein</fullName>
    </recommendedName>
</protein>
<dbReference type="PROSITE" id="PS50103">
    <property type="entry name" value="ZF_C3H1"/>
    <property type="match status" value="1"/>
</dbReference>
<evidence type="ECO:0000256" key="1">
    <source>
        <dbReference type="ARBA" id="ARBA00022723"/>
    </source>
</evidence>
<dbReference type="EMBL" id="HBHP01026459">
    <property type="protein sequence ID" value="CAD9772433.1"/>
    <property type="molecule type" value="Transcribed_RNA"/>
</dbReference>
<reference evidence="6" key="1">
    <citation type="submission" date="2021-01" db="EMBL/GenBank/DDBJ databases">
        <authorList>
            <person name="Corre E."/>
            <person name="Pelletier E."/>
            <person name="Niang G."/>
            <person name="Scheremetjew M."/>
            <person name="Finn R."/>
            <person name="Kale V."/>
            <person name="Holt S."/>
            <person name="Cochrane G."/>
            <person name="Meng A."/>
            <person name="Brown T."/>
            <person name="Cohen L."/>
        </authorList>
    </citation>
    <scope>NUCLEOTIDE SEQUENCE</scope>
    <source>
        <strain evidence="6">CCMP622</strain>
    </source>
</reference>
<evidence type="ECO:0000259" key="5">
    <source>
        <dbReference type="PROSITE" id="PS50103"/>
    </source>
</evidence>
<keyword evidence="1 4" id="KW-0479">Metal-binding</keyword>
<gene>
    <name evidence="6" type="ORF">LSP00402_LOCUS16419</name>
    <name evidence="7" type="ORF">LSP00402_LOCUS16423</name>
</gene>
<dbReference type="GO" id="GO:0008270">
    <property type="term" value="F:zinc ion binding"/>
    <property type="evidence" value="ECO:0007669"/>
    <property type="project" value="UniProtKB-KW"/>
</dbReference>
<accession>A0A7S2TXB7</accession>
<dbReference type="EMBL" id="HBHP01026448">
    <property type="protein sequence ID" value="CAD9772429.1"/>
    <property type="molecule type" value="Transcribed_RNA"/>
</dbReference>
<dbReference type="Gene3D" id="4.10.1000.10">
    <property type="entry name" value="Zinc finger, CCCH-type"/>
    <property type="match status" value="1"/>
</dbReference>
<organism evidence="6">
    <name type="scientific">Lotharella oceanica</name>
    <dbReference type="NCBI Taxonomy" id="641309"/>
    <lineage>
        <taxon>Eukaryota</taxon>
        <taxon>Sar</taxon>
        <taxon>Rhizaria</taxon>
        <taxon>Cercozoa</taxon>
        <taxon>Chlorarachniophyceae</taxon>
        <taxon>Lotharella</taxon>
    </lineage>
</organism>
<evidence type="ECO:0000313" key="7">
    <source>
        <dbReference type="EMBL" id="CAD9772433.1"/>
    </source>
</evidence>
<feature type="zinc finger region" description="C3H1-type" evidence="4">
    <location>
        <begin position="142"/>
        <end position="170"/>
    </location>
</feature>
<evidence type="ECO:0000256" key="2">
    <source>
        <dbReference type="ARBA" id="ARBA00022771"/>
    </source>
</evidence>
<name>A0A7S2TXB7_9EUKA</name>
<proteinExistence type="predicted"/>